<evidence type="ECO:0000313" key="2">
    <source>
        <dbReference type="Ensembl" id="ENSPANP00000050819.1"/>
    </source>
</evidence>
<reference evidence="2" key="2">
    <citation type="submission" date="2025-08" db="UniProtKB">
        <authorList>
            <consortium name="Ensembl"/>
        </authorList>
    </citation>
    <scope>IDENTIFICATION</scope>
</reference>
<keyword evidence="3" id="KW-1185">Reference proteome</keyword>
<proteinExistence type="predicted"/>
<dbReference type="Proteomes" id="UP000028761">
    <property type="component" value="Chromosome 4"/>
</dbReference>
<evidence type="ECO:0000313" key="3">
    <source>
        <dbReference type="Proteomes" id="UP000028761"/>
    </source>
</evidence>
<reference evidence="2 3" key="1">
    <citation type="submission" date="2012-03" db="EMBL/GenBank/DDBJ databases">
        <title>Whole Genome Assembly of Papio anubis.</title>
        <authorList>
            <person name="Liu Y.L."/>
            <person name="Abraham K.A."/>
            <person name="Akbar H.A."/>
            <person name="Ali S.A."/>
            <person name="Anosike U.A."/>
            <person name="Aqrawi P.A."/>
            <person name="Arias F.A."/>
            <person name="Attaway T.A."/>
            <person name="Awwad R.A."/>
            <person name="Babu C.B."/>
            <person name="Bandaranaike D.B."/>
            <person name="Battles P.B."/>
            <person name="Bell A.B."/>
            <person name="Beltran B.B."/>
            <person name="Berhane-Mersha D.B."/>
            <person name="Bess C.B."/>
            <person name="Bickham C.B."/>
            <person name="Bolden T.B."/>
            <person name="Carter K.C."/>
            <person name="Chau D.C."/>
            <person name="Chavez A.C."/>
            <person name="Clerc-Blankenburg K.C."/>
            <person name="Coyle M.C."/>
            <person name="Dao M.D."/>
            <person name="Davila M.L.D."/>
            <person name="Davy-Carroll L.D."/>
            <person name="Denson S.D."/>
            <person name="Dinh H.D."/>
            <person name="Fernandez S.F."/>
            <person name="Fernando P.F."/>
            <person name="Forbes L.F."/>
            <person name="Francis C.F."/>
            <person name="Francisco L.F."/>
            <person name="Fu Q.F."/>
            <person name="Garcia-Iii R.G."/>
            <person name="Garrett T.G."/>
            <person name="Gross S.G."/>
            <person name="Gubbala S.G."/>
            <person name="Hirani K.H."/>
            <person name="Hogues M.H."/>
            <person name="Hollins B.H."/>
            <person name="Jackson L.J."/>
            <person name="Javaid M.J."/>
            <person name="Jhangiani S.J."/>
            <person name="Johnson A.J."/>
            <person name="Johnson B.J."/>
            <person name="Jones J.J."/>
            <person name="Joshi V.J."/>
            <person name="Kalu J.K."/>
            <person name="Khan N.K."/>
            <person name="Korchina V.K."/>
            <person name="Kovar C.K."/>
            <person name="Lago L.L."/>
            <person name="Lara F.L."/>
            <person name="Le T.-K.L."/>
            <person name="Lee S.L."/>
            <person name="Legall-Iii F.L."/>
            <person name="Lemon S.L."/>
            <person name="Liu J.L."/>
            <person name="Liu Y.-S.L."/>
            <person name="Liyanage D.L."/>
            <person name="Lopez J.L."/>
            <person name="Lorensuhewa L.L."/>
            <person name="Mata R.M."/>
            <person name="Mathew T.M."/>
            <person name="Mercado C.M."/>
            <person name="Mercado I.M."/>
            <person name="Morales K.M."/>
            <person name="Morgan M.M."/>
            <person name="Munidasa M.M."/>
            <person name="Ngo D.N."/>
            <person name="Nguyen L.N."/>
            <person name="Nguyen T.N."/>
            <person name="Nguyen N.N."/>
            <person name="Obregon M.O."/>
            <person name="Okwuonu G.O."/>
            <person name="Ongeri F.O."/>
            <person name="Onwere C.O."/>
            <person name="Osifeso I.O."/>
            <person name="Parra A.P."/>
            <person name="Patil S.P."/>
            <person name="Perez A.P."/>
            <person name="Perez Y.P."/>
            <person name="Pham C.P."/>
            <person name="Pu L.-L.P."/>
            <person name="Puazo M.P."/>
            <person name="Quiroz J.Q."/>
            <person name="Rouhana J.R."/>
            <person name="Ruiz M.R."/>
            <person name="Ruiz S.-J.R."/>
            <person name="Saada N.S."/>
            <person name="Santibanez J.S."/>
            <person name="Scheel M.S."/>
            <person name="Schneider B.S."/>
            <person name="Simmons D.S."/>
            <person name="Sisson I.S."/>
            <person name="Tang L.-Y.T."/>
            <person name="Thornton R.T."/>
            <person name="Tisius J.T."/>
            <person name="Toledanes G.T."/>
            <person name="Trejos Z.T."/>
            <person name="Usmani K.U."/>
            <person name="Varghese R.V."/>
            <person name="Vattathil S.V."/>
            <person name="Vee V.V."/>
            <person name="Walker D.W."/>
            <person name="Weissenberger G.W."/>
            <person name="White C.W."/>
            <person name="Williams A.W."/>
            <person name="Woodworth J.W."/>
            <person name="Wright R.W."/>
            <person name="Zhu Y.Z."/>
            <person name="Han Y.H."/>
            <person name="Newsham I.N."/>
            <person name="Nazareth L.N."/>
            <person name="Worley K.W."/>
            <person name="Muzny D.M."/>
            <person name="Rogers J.R."/>
            <person name="Gibbs R.G."/>
        </authorList>
    </citation>
    <scope>NUCLEOTIDE SEQUENCE [LARGE SCALE GENOMIC DNA]</scope>
</reference>
<accession>A0A8I5NLF9</accession>
<feature type="region of interest" description="Disordered" evidence="1">
    <location>
        <begin position="46"/>
        <end position="66"/>
    </location>
</feature>
<dbReference type="Ensembl" id="ENSPANT00000076365.1">
    <property type="protein sequence ID" value="ENSPANP00000050819.1"/>
    <property type="gene ID" value="ENSPANG00000040318.1"/>
</dbReference>
<protein>
    <submittedName>
        <fullName evidence="2">Zinc finger protein 107</fullName>
    </submittedName>
</protein>
<organism evidence="2 3">
    <name type="scientific">Papio anubis</name>
    <name type="common">Olive baboon</name>
    <dbReference type="NCBI Taxonomy" id="9555"/>
    <lineage>
        <taxon>Eukaryota</taxon>
        <taxon>Metazoa</taxon>
        <taxon>Chordata</taxon>
        <taxon>Craniata</taxon>
        <taxon>Vertebrata</taxon>
        <taxon>Euteleostomi</taxon>
        <taxon>Mammalia</taxon>
        <taxon>Eutheria</taxon>
        <taxon>Euarchontoglires</taxon>
        <taxon>Primates</taxon>
        <taxon>Haplorrhini</taxon>
        <taxon>Catarrhini</taxon>
        <taxon>Cercopithecidae</taxon>
        <taxon>Cercopithecinae</taxon>
        <taxon>Papio</taxon>
    </lineage>
</organism>
<evidence type="ECO:0000256" key="1">
    <source>
        <dbReference type="SAM" id="MobiDB-lite"/>
    </source>
</evidence>
<name>A0A8I5NLF9_PAPAN</name>
<sequence length="100" mass="10706">MRHAAGADRTASGNWRGLCLLPQPELRSSGSRLLCSVSSAPRGSASVAPLPAGIGTSTAKTPGLPGSLEMARKSGKNTGSSTYWMFDKIFFLGQKHWHYW</sequence>
<dbReference type="AlphaFoldDB" id="A0A8I5NLF9"/>
<dbReference type="GeneTree" id="ENSGT00940000164280"/>
<reference evidence="2" key="3">
    <citation type="submission" date="2025-09" db="UniProtKB">
        <authorList>
            <consortium name="Ensembl"/>
        </authorList>
    </citation>
    <scope>IDENTIFICATION</scope>
</reference>
<gene>
    <name evidence="2" type="primary">ZNF107</name>
</gene>